<keyword evidence="3" id="KW-1185">Reference proteome</keyword>
<feature type="compositionally biased region" description="Basic and acidic residues" evidence="1">
    <location>
        <begin position="84"/>
        <end position="97"/>
    </location>
</feature>
<feature type="region of interest" description="Disordered" evidence="1">
    <location>
        <begin position="84"/>
        <end position="107"/>
    </location>
</feature>
<dbReference type="EMBL" id="BGPR01161783">
    <property type="protein sequence ID" value="GBL98554.1"/>
    <property type="molecule type" value="Genomic_DNA"/>
</dbReference>
<comment type="caution">
    <text evidence="2">The sequence shown here is derived from an EMBL/GenBank/DDBJ whole genome shotgun (WGS) entry which is preliminary data.</text>
</comment>
<reference evidence="2 3" key="1">
    <citation type="journal article" date="2019" name="Sci. Rep.">
        <title>Orb-weaving spider Araneus ventricosus genome elucidates the spidroin gene catalogue.</title>
        <authorList>
            <person name="Kono N."/>
            <person name="Nakamura H."/>
            <person name="Ohtoshi R."/>
            <person name="Moran D.A.P."/>
            <person name="Shinohara A."/>
            <person name="Yoshida Y."/>
            <person name="Fujiwara M."/>
            <person name="Mori M."/>
            <person name="Tomita M."/>
            <person name="Arakawa K."/>
        </authorList>
    </citation>
    <scope>NUCLEOTIDE SEQUENCE [LARGE SCALE GENOMIC DNA]</scope>
</reference>
<evidence type="ECO:0000313" key="2">
    <source>
        <dbReference type="EMBL" id="GBL98554.1"/>
    </source>
</evidence>
<sequence length="123" mass="14075">MFFLYFSIHTNEQVEARLFYLRFQHEIPESIFLTMAVAIDSHMSCLRNDQISLVDNLRVNAVMHMYFPSLDNLTILECLQRADDTGKDPSNAEDKTAHLPNPPFPYHKSSKIVIFLIGPSASS</sequence>
<accession>A0A4Y2C5H1</accession>
<evidence type="ECO:0000256" key="1">
    <source>
        <dbReference type="SAM" id="MobiDB-lite"/>
    </source>
</evidence>
<dbReference type="Proteomes" id="UP000499080">
    <property type="component" value="Unassembled WGS sequence"/>
</dbReference>
<organism evidence="2 3">
    <name type="scientific">Araneus ventricosus</name>
    <name type="common">Orbweaver spider</name>
    <name type="synonym">Epeira ventricosa</name>
    <dbReference type="NCBI Taxonomy" id="182803"/>
    <lineage>
        <taxon>Eukaryota</taxon>
        <taxon>Metazoa</taxon>
        <taxon>Ecdysozoa</taxon>
        <taxon>Arthropoda</taxon>
        <taxon>Chelicerata</taxon>
        <taxon>Arachnida</taxon>
        <taxon>Araneae</taxon>
        <taxon>Araneomorphae</taxon>
        <taxon>Entelegynae</taxon>
        <taxon>Araneoidea</taxon>
        <taxon>Araneidae</taxon>
        <taxon>Araneus</taxon>
    </lineage>
</organism>
<protein>
    <submittedName>
        <fullName evidence="2">Uncharacterized protein</fullName>
    </submittedName>
</protein>
<gene>
    <name evidence="2" type="ORF">AVEN_144745_1</name>
</gene>
<evidence type="ECO:0000313" key="3">
    <source>
        <dbReference type="Proteomes" id="UP000499080"/>
    </source>
</evidence>
<proteinExistence type="predicted"/>
<dbReference type="AlphaFoldDB" id="A0A4Y2C5H1"/>
<name>A0A4Y2C5H1_ARAVE</name>